<sequence>MAYWEWGDPDNDRVLVCVHGLTRTGRDFDTLAARLSPHHRVVCPDVVGRGRSDWLANPAGYVVPQYVADMLTLIARLGAERVDWLGTSMGGLIGLGLAGALAMSAPARAARAEFGLPPQRTLRMGRMVLNDIGPKLDMAGLARIGEYVGRPGVFDSHDEAVAYVQSVSAGFGPHSREQWEQLTRHVFNYKDKHWVKHYDLAIAKAFELQTPQAMQQAEALLWAAYASLPEPVLIVRGAQSDLLLRETATEMLARNSQARLIEVPGVGHAPTLLTPEQIEPVADFLLAP</sequence>
<dbReference type="Gene3D" id="3.40.50.1820">
    <property type="entry name" value="alpha/beta hydrolase"/>
    <property type="match status" value="1"/>
</dbReference>
<evidence type="ECO:0000313" key="3">
    <source>
        <dbReference type="Proteomes" id="UP000214603"/>
    </source>
</evidence>
<dbReference type="GO" id="GO:0016787">
    <property type="term" value="F:hydrolase activity"/>
    <property type="evidence" value="ECO:0007669"/>
    <property type="project" value="UniProtKB-KW"/>
</dbReference>
<accession>A0A225MXC2</accession>
<organism evidence="2 3">
    <name type="scientific">Candidimonas nitroreducens</name>
    <dbReference type="NCBI Taxonomy" id="683354"/>
    <lineage>
        <taxon>Bacteria</taxon>
        <taxon>Pseudomonadati</taxon>
        <taxon>Pseudomonadota</taxon>
        <taxon>Betaproteobacteria</taxon>
        <taxon>Burkholderiales</taxon>
        <taxon>Alcaligenaceae</taxon>
        <taxon>Candidimonas</taxon>
    </lineage>
</organism>
<name>A0A225MXC2_9BURK</name>
<protein>
    <submittedName>
        <fullName evidence="2">Alpha/beta hydrolase</fullName>
    </submittedName>
</protein>
<evidence type="ECO:0000259" key="1">
    <source>
        <dbReference type="Pfam" id="PF12697"/>
    </source>
</evidence>
<dbReference type="OrthoDB" id="8543939at2"/>
<keyword evidence="3" id="KW-1185">Reference proteome</keyword>
<feature type="domain" description="AB hydrolase-1" evidence="1">
    <location>
        <begin position="15"/>
        <end position="277"/>
    </location>
</feature>
<proteinExistence type="predicted"/>
<dbReference type="PANTHER" id="PTHR43194">
    <property type="entry name" value="HYDROLASE ALPHA/BETA FOLD FAMILY"/>
    <property type="match status" value="1"/>
</dbReference>
<dbReference type="PANTHER" id="PTHR43194:SF2">
    <property type="entry name" value="PEROXISOMAL MEMBRANE PROTEIN LPX1"/>
    <property type="match status" value="1"/>
</dbReference>
<comment type="caution">
    <text evidence="2">The sequence shown here is derived from an EMBL/GenBank/DDBJ whole genome shotgun (WGS) entry which is preliminary data.</text>
</comment>
<dbReference type="InterPro" id="IPR029058">
    <property type="entry name" value="AB_hydrolase_fold"/>
</dbReference>
<dbReference type="InterPro" id="IPR000073">
    <property type="entry name" value="AB_hydrolase_1"/>
</dbReference>
<dbReference type="Pfam" id="PF12697">
    <property type="entry name" value="Abhydrolase_6"/>
    <property type="match status" value="1"/>
</dbReference>
<dbReference type="InterPro" id="IPR050228">
    <property type="entry name" value="Carboxylesterase_BioH"/>
</dbReference>
<dbReference type="SUPFAM" id="SSF53474">
    <property type="entry name" value="alpha/beta-Hydrolases"/>
    <property type="match status" value="1"/>
</dbReference>
<evidence type="ECO:0000313" key="2">
    <source>
        <dbReference type="EMBL" id="OWT65875.1"/>
    </source>
</evidence>
<gene>
    <name evidence="2" type="ORF">CEY11_02765</name>
</gene>
<dbReference type="Proteomes" id="UP000214603">
    <property type="component" value="Unassembled WGS sequence"/>
</dbReference>
<keyword evidence="2" id="KW-0378">Hydrolase</keyword>
<reference evidence="3" key="1">
    <citation type="submission" date="2017-06" db="EMBL/GenBank/DDBJ databases">
        <title>Herbaspirillum phytohormonus sp. nov., isolated from the root nodule of Robinia pseudoacacia in lead-zinc mine.</title>
        <authorList>
            <person name="Fan M."/>
            <person name="Lin Y."/>
        </authorList>
    </citation>
    <scope>NUCLEOTIDE SEQUENCE [LARGE SCALE GENOMIC DNA]</scope>
    <source>
        <strain evidence="3">SC-089</strain>
    </source>
</reference>
<dbReference type="EMBL" id="NJIH01000002">
    <property type="protein sequence ID" value="OWT65875.1"/>
    <property type="molecule type" value="Genomic_DNA"/>
</dbReference>
<dbReference type="AlphaFoldDB" id="A0A225MXC2"/>